<protein>
    <recommendedName>
        <fullName evidence="4">Mitochondrial ATP synthase epsilon chain domain-containing protein</fullName>
    </recommendedName>
</protein>
<keyword evidence="3" id="KW-1185">Reference proteome</keyword>
<dbReference type="Pfam" id="PF04627">
    <property type="entry name" value="ATP-synt_Eps"/>
    <property type="match status" value="1"/>
</dbReference>
<dbReference type="GO" id="GO:0046933">
    <property type="term" value="F:proton-transporting ATP synthase activity, rotational mechanism"/>
    <property type="evidence" value="ECO:0007669"/>
    <property type="project" value="InterPro"/>
</dbReference>
<dbReference type="PANTHER" id="PTHR12448:SF0">
    <property type="entry name" value="ATP SYNTHASE SUBUNIT EPSILON, MITOCHONDRIAL"/>
    <property type="match status" value="1"/>
</dbReference>
<dbReference type="Proteomes" id="UP000054279">
    <property type="component" value="Unassembled WGS sequence"/>
</dbReference>
<dbReference type="PANTHER" id="PTHR12448">
    <property type="entry name" value="ATP SYNTHASE EPSILON CHAIN, MITOCHONDRIAL"/>
    <property type="match status" value="1"/>
</dbReference>
<dbReference type="OrthoDB" id="269124at2759"/>
<proteinExistence type="inferred from homology"/>
<dbReference type="GO" id="GO:0005743">
    <property type="term" value="C:mitochondrial inner membrane"/>
    <property type="evidence" value="ECO:0007669"/>
    <property type="project" value="InterPro"/>
</dbReference>
<reference evidence="2 3" key="1">
    <citation type="submission" date="2014-06" db="EMBL/GenBank/DDBJ databases">
        <title>Evolutionary Origins and Diversification of the Mycorrhizal Mutualists.</title>
        <authorList>
            <consortium name="DOE Joint Genome Institute"/>
            <consortium name="Mycorrhizal Genomics Consortium"/>
            <person name="Kohler A."/>
            <person name="Kuo A."/>
            <person name="Nagy L.G."/>
            <person name="Floudas D."/>
            <person name="Copeland A."/>
            <person name="Barry K.W."/>
            <person name="Cichocki N."/>
            <person name="Veneault-Fourrey C."/>
            <person name="LaButti K."/>
            <person name="Lindquist E.A."/>
            <person name="Lipzen A."/>
            <person name="Lundell T."/>
            <person name="Morin E."/>
            <person name="Murat C."/>
            <person name="Riley R."/>
            <person name="Ohm R."/>
            <person name="Sun H."/>
            <person name="Tunlid A."/>
            <person name="Henrissat B."/>
            <person name="Grigoriev I.V."/>
            <person name="Hibbett D.S."/>
            <person name="Martin F."/>
        </authorList>
    </citation>
    <scope>NUCLEOTIDE SEQUENCE [LARGE SCALE GENOMIC DNA]</scope>
    <source>
        <strain evidence="2 3">SS14</strain>
    </source>
</reference>
<dbReference type="EMBL" id="KN837118">
    <property type="protein sequence ID" value="KIJ44246.1"/>
    <property type="molecule type" value="Genomic_DNA"/>
</dbReference>
<dbReference type="HOGENOM" id="CLU_187039_0_1_1"/>
<evidence type="ECO:0000313" key="3">
    <source>
        <dbReference type="Proteomes" id="UP000054279"/>
    </source>
</evidence>
<evidence type="ECO:0008006" key="4">
    <source>
        <dbReference type="Google" id="ProtNLM"/>
    </source>
</evidence>
<comment type="similarity">
    <text evidence="1">Belongs to the eukaryotic ATPase epsilon family.</text>
</comment>
<gene>
    <name evidence="2" type="ORF">M422DRAFT_779357</name>
</gene>
<name>A0A0C9W039_SPHS4</name>
<dbReference type="SUPFAM" id="SSF48690">
    <property type="entry name" value="Epsilon subunit of mitochondrial F1F0-ATP synthase"/>
    <property type="match status" value="1"/>
</dbReference>
<dbReference type="InterPro" id="IPR006721">
    <property type="entry name" value="ATP_synth_F1_esu_mt"/>
</dbReference>
<organism evidence="2 3">
    <name type="scientific">Sphaerobolus stellatus (strain SS14)</name>
    <dbReference type="NCBI Taxonomy" id="990650"/>
    <lineage>
        <taxon>Eukaryota</taxon>
        <taxon>Fungi</taxon>
        <taxon>Dikarya</taxon>
        <taxon>Basidiomycota</taxon>
        <taxon>Agaricomycotina</taxon>
        <taxon>Agaricomycetes</taxon>
        <taxon>Phallomycetidae</taxon>
        <taxon>Geastrales</taxon>
        <taxon>Sphaerobolaceae</taxon>
        <taxon>Sphaerobolus</taxon>
    </lineage>
</organism>
<sequence>MSSIWRNHFSFNKYSQIAARALRASLKESERVAAEKRGVTTVKYQQWENGQGGEQIWISDKTSAAKNGTT</sequence>
<evidence type="ECO:0000313" key="2">
    <source>
        <dbReference type="EMBL" id="KIJ44246.1"/>
    </source>
</evidence>
<evidence type="ECO:0000256" key="1">
    <source>
        <dbReference type="ARBA" id="ARBA00009502"/>
    </source>
</evidence>
<dbReference type="Gene3D" id="1.10.1620.20">
    <property type="entry name" value="ATP synthase, F1 complex, epsilon subunit superfamily, mitochondrial"/>
    <property type="match status" value="1"/>
</dbReference>
<dbReference type="GO" id="GO:0042776">
    <property type="term" value="P:proton motive force-driven mitochondrial ATP synthesis"/>
    <property type="evidence" value="ECO:0007669"/>
    <property type="project" value="TreeGrafter"/>
</dbReference>
<dbReference type="InterPro" id="IPR036742">
    <property type="entry name" value="ATP_synth_F1_esu_sf_mt"/>
</dbReference>
<dbReference type="GO" id="GO:0045259">
    <property type="term" value="C:proton-transporting ATP synthase complex"/>
    <property type="evidence" value="ECO:0007669"/>
    <property type="project" value="InterPro"/>
</dbReference>
<dbReference type="CDD" id="cd12153">
    <property type="entry name" value="F1-ATPase_epsilon"/>
    <property type="match status" value="1"/>
</dbReference>
<dbReference type="AlphaFoldDB" id="A0A0C9W039"/>
<accession>A0A0C9W039</accession>